<evidence type="ECO:0000256" key="1">
    <source>
        <dbReference type="SAM" id="MobiDB-lite"/>
    </source>
</evidence>
<evidence type="ECO:0000313" key="4">
    <source>
        <dbReference type="Proteomes" id="UP001172101"/>
    </source>
</evidence>
<dbReference type="InterPro" id="IPR010699">
    <property type="entry name" value="DUF1275"/>
</dbReference>
<feature type="region of interest" description="Disordered" evidence="1">
    <location>
        <begin position="262"/>
        <end position="286"/>
    </location>
</feature>
<dbReference type="EMBL" id="JAUIRO010000004">
    <property type="protein sequence ID" value="KAK0716902.1"/>
    <property type="molecule type" value="Genomic_DNA"/>
</dbReference>
<organism evidence="3 4">
    <name type="scientific">Lasiosphaeria miniovina</name>
    <dbReference type="NCBI Taxonomy" id="1954250"/>
    <lineage>
        <taxon>Eukaryota</taxon>
        <taxon>Fungi</taxon>
        <taxon>Dikarya</taxon>
        <taxon>Ascomycota</taxon>
        <taxon>Pezizomycotina</taxon>
        <taxon>Sordariomycetes</taxon>
        <taxon>Sordariomycetidae</taxon>
        <taxon>Sordariales</taxon>
        <taxon>Lasiosphaeriaceae</taxon>
        <taxon>Lasiosphaeria</taxon>
    </lineage>
</organism>
<evidence type="ECO:0000256" key="2">
    <source>
        <dbReference type="SAM" id="Phobius"/>
    </source>
</evidence>
<gene>
    <name evidence="3" type="ORF">B0T26DRAFT_645529</name>
</gene>
<keyword evidence="2" id="KW-0472">Membrane</keyword>
<feature type="transmembrane region" description="Helical" evidence="2">
    <location>
        <begin position="213"/>
        <end position="230"/>
    </location>
</feature>
<dbReference type="Proteomes" id="UP001172101">
    <property type="component" value="Unassembled WGS sequence"/>
</dbReference>
<reference evidence="3" key="1">
    <citation type="submission" date="2023-06" db="EMBL/GenBank/DDBJ databases">
        <title>Genome-scale phylogeny and comparative genomics of the fungal order Sordariales.</title>
        <authorList>
            <consortium name="Lawrence Berkeley National Laboratory"/>
            <person name="Hensen N."/>
            <person name="Bonometti L."/>
            <person name="Westerberg I."/>
            <person name="Brannstrom I.O."/>
            <person name="Guillou S."/>
            <person name="Cros-Aarteil S."/>
            <person name="Calhoun S."/>
            <person name="Haridas S."/>
            <person name="Kuo A."/>
            <person name="Mondo S."/>
            <person name="Pangilinan J."/>
            <person name="Riley R."/>
            <person name="LaButti K."/>
            <person name="Andreopoulos B."/>
            <person name="Lipzen A."/>
            <person name="Chen C."/>
            <person name="Yanf M."/>
            <person name="Daum C."/>
            <person name="Ng V."/>
            <person name="Clum A."/>
            <person name="Steindorff A."/>
            <person name="Ohm R."/>
            <person name="Martin F."/>
            <person name="Silar P."/>
            <person name="Natvig D."/>
            <person name="Lalanne C."/>
            <person name="Gautier V."/>
            <person name="Ament-velasquez S.L."/>
            <person name="Kruys A."/>
            <person name="Hutchinson M.I."/>
            <person name="Powell A.J."/>
            <person name="Barry K."/>
            <person name="Miller A.N."/>
            <person name="Grigoriev I.V."/>
            <person name="Debuchy R."/>
            <person name="Gladieux P."/>
            <person name="Thoren M.H."/>
            <person name="Johannesson H."/>
        </authorList>
    </citation>
    <scope>NUCLEOTIDE SEQUENCE</scope>
    <source>
        <strain evidence="3">SMH2392-1A</strain>
    </source>
</reference>
<feature type="transmembrane region" description="Helical" evidence="2">
    <location>
        <begin position="41"/>
        <end position="64"/>
    </location>
</feature>
<feature type="transmembrane region" description="Helical" evidence="2">
    <location>
        <begin position="91"/>
        <end position="109"/>
    </location>
</feature>
<evidence type="ECO:0000313" key="3">
    <source>
        <dbReference type="EMBL" id="KAK0716902.1"/>
    </source>
</evidence>
<dbReference type="GeneID" id="85321001"/>
<feature type="transmembrane region" description="Helical" evidence="2">
    <location>
        <begin position="236"/>
        <end position="257"/>
    </location>
</feature>
<dbReference type="AlphaFoldDB" id="A0AA40DX63"/>
<protein>
    <recommendedName>
        <fullName evidence="5">DUF1275 domain protein</fullName>
    </recommendedName>
</protein>
<feature type="transmembrane region" description="Helical" evidence="2">
    <location>
        <begin position="153"/>
        <end position="173"/>
    </location>
</feature>
<proteinExistence type="predicted"/>
<accession>A0AA40DX63</accession>
<sequence length="286" mass="30991">MNDTRRGEEAGEERPLLRKPARHSLATQWKRHMAAHVSRDWADVVLVSCYLITGLLDSASISVWGSFVSMQTGNTVYLGLGLAAPTESTRWVKSGVSLASFCIGSFLFSRFHRYFSPKRRWVLVASFTGQFCFTAAAAAIVSAAGTPANKEEAGWRVLVPIALVAFQSCGQAVTSRALRYNALTSVVLTSIYCDLFSDSELFALLNAERNRRAGAPLFLLLGAFLGGRFAHSSFGVAGALWAASALKMAVVVAWLVWPSNPPASRGDADEGRRRQDSDSRLLPAAN</sequence>
<evidence type="ECO:0008006" key="5">
    <source>
        <dbReference type="Google" id="ProtNLM"/>
    </source>
</evidence>
<dbReference type="RefSeq" id="XP_060295695.1">
    <property type="nucleotide sequence ID" value="XM_060437731.1"/>
</dbReference>
<dbReference type="PANTHER" id="PTHR37488:SF1">
    <property type="entry name" value="DUF1275 DOMAIN PROTEIN"/>
    <property type="match status" value="1"/>
</dbReference>
<dbReference type="PANTHER" id="PTHR37488">
    <property type="entry name" value="DUF1275 DOMAIN-CONTAINING PROTEIN"/>
    <property type="match status" value="1"/>
</dbReference>
<keyword evidence="2" id="KW-0812">Transmembrane</keyword>
<dbReference type="Pfam" id="PF06912">
    <property type="entry name" value="DUF1275"/>
    <property type="match status" value="1"/>
</dbReference>
<feature type="compositionally biased region" description="Basic and acidic residues" evidence="1">
    <location>
        <begin position="266"/>
        <end position="279"/>
    </location>
</feature>
<keyword evidence="2" id="KW-1133">Transmembrane helix</keyword>
<feature type="transmembrane region" description="Helical" evidence="2">
    <location>
        <begin position="121"/>
        <end position="141"/>
    </location>
</feature>
<name>A0AA40DX63_9PEZI</name>
<comment type="caution">
    <text evidence="3">The sequence shown here is derived from an EMBL/GenBank/DDBJ whole genome shotgun (WGS) entry which is preliminary data.</text>
</comment>
<keyword evidence="4" id="KW-1185">Reference proteome</keyword>